<dbReference type="PANTHER" id="PTHR37293:SF5">
    <property type="entry name" value="DNA REPLICATION PROTEIN"/>
    <property type="match status" value="1"/>
</dbReference>
<dbReference type="NCBIfam" id="TIGR01446">
    <property type="entry name" value="DnaD_dom"/>
    <property type="match status" value="2"/>
</dbReference>
<dbReference type="RefSeq" id="WP_060800486.1">
    <property type="nucleotide sequence ID" value="NZ_CABJAL010000001.1"/>
</dbReference>
<dbReference type="PATRIC" id="fig|54005.3.peg.1430"/>
<dbReference type="PANTHER" id="PTHR37293">
    <property type="entry name" value="PHAGE REPLICATION PROTEIN-RELATED"/>
    <property type="match status" value="1"/>
</dbReference>
<evidence type="ECO:0000313" key="3">
    <source>
        <dbReference type="EMBL" id="KXA28994.1"/>
    </source>
</evidence>
<dbReference type="InterPro" id="IPR053162">
    <property type="entry name" value="DnaD"/>
</dbReference>
<reference evidence="3 4" key="1">
    <citation type="submission" date="2016-01" db="EMBL/GenBank/DDBJ databases">
        <authorList>
            <person name="Oliw E.H."/>
        </authorList>
    </citation>
    <scope>NUCLEOTIDE SEQUENCE [LARGE SCALE GENOMIC DNA]</scope>
    <source>
        <strain evidence="3 4">CMW7756A</strain>
    </source>
</reference>
<evidence type="ECO:0000313" key="4">
    <source>
        <dbReference type="Proteomes" id="UP000070174"/>
    </source>
</evidence>
<dbReference type="SUPFAM" id="SSF158499">
    <property type="entry name" value="DnaD domain-like"/>
    <property type="match status" value="2"/>
</dbReference>
<dbReference type="Pfam" id="PF07261">
    <property type="entry name" value="DnaB_2"/>
    <property type="match status" value="2"/>
</dbReference>
<feature type="domain" description="DnaB/C C-terminal" evidence="2">
    <location>
        <begin position="222"/>
        <end position="284"/>
    </location>
</feature>
<feature type="domain" description="DnaB/C C-terminal" evidence="2">
    <location>
        <begin position="135"/>
        <end position="198"/>
    </location>
</feature>
<gene>
    <name evidence="3" type="ORF">HMPREF3229_01466</name>
</gene>
<dbReference type="SUPFAM" id="SSF46785">
    <property type="entry name" value="Winged helix' DNA-binding domain"/>
    <property type="match status" value="1"/>
</dbReference>
<dbReference type="Gene3D" id="1.10.10.10">
    <property type="entry name" value="Winged helix-like DNA-binding domain superfamily/Winged helix DNA-binding domain"/>
    <property type="match status" value="1"/>
</dbReference>
<dbReference type="InterPro" id="IPR006343">
    <property type="entry name" value="DnaB/C_C"/>
</dbReference>
<comment type="caution">
    <text evidence="3">The sequence shown here is derived from an EMBL/GenBank/DDBJ whole genome shotgun (WGS) entry which is preliminary data.</text>
</comment>
<dbReference type="InterPro" id="IPR036388">
    <property type="entry name" value="WH-like_DNA-bd_sf"/>
</dbReference>
<dbReference type="AlphaFoldDB" id="A0A133PKC2"/>
<evidence type="ECO:0000256" key="1">
    <source>
        <dbReference type="ARBA" id="ARBA00093462"/>
    </source>
</evidence>
<sequence length="337" mass="39934">MFLLENNKYDLGETSIENIFINDFMPGANGEFVKVYLLGYKFAKENRTDITNEKLADYLGILESDVNRAWAYWKKMGIVEMEDDKLKFVNLKELYIKNVYNLKAEEKKKDKGYSEVVANPTYANLLTRAEFLMREPIAPMKKIDIINWITAYNMPADLIEEAFFYTTEIKGIYNISYVEQVVRNWSRDNIRTMEDVEQSYIEHDIKYYRYKKIMRYIGVDKQFSQVDFNIINSWFDEFKFSKDLILEACKRTSKISKPNVNYVDAILMKWKDLDIKSPEDVEEKDQKKKKRKPTAFHNFKQITANYSEDDLFDVAMRKQKEGFKKLGVDYGTDGKDK</sequence>
<dbReference type="InterPro" id="IPR017019">
    <property type="entry name" value="DNA_replication_prd_bac"/>
</dbReference>
<dbReference type="InterPro" id="IPR036390">
    <property type="entry name" value="WH_DNA-bd_sf"/>
</dbReference>
<dbReference type="Gene3D" id="1.10.10.630">
    <property type="entry name" value="DnaD domain-like"/>
    <property type="match status" value="2"/>
</dbReference>
<proteinExistence type="inferred from homology"/>
<dbReference type="PIRSF" id="PIRSF033722">
    <property type="entry name" value="DnaD_CA_C3587_prd"/>
    <property type="match status" value="1"/>
</dbReference>
<dbReference type="EMBL" id="LRQE01000038">
    <property type="protein sequence ID" value="KXA28994.1"/>
    <property type="molecule type" value="Genomic_DNA"/>
</dbReference>
<protein>
    <submittedName>
        <fullName evidence="3">DnaD domain protein</fullName>
    </submittedName>
</protein>
<organism evidence="3">
    <name type="scientific">Peptoniphilus harei</name>
    <dbReference type="NCBI Taxonomy" id="54005"/>
    <lineage>
        <taxon>Bacteria</taxon>
        <taxon>Bacillati</taxon>
        <taxon>Bacillota</taxon>
        <taxon>Tissierellia</taxon>
        <taxon>Tissierellales</taxon>
        <taxon>Peptoniphilaceae</taxon>
        <taxon>Peptoniphilus</taxon>
    </lineage>
</organism>
<evidence type="ECO:0000259" key="2">
    <source>
        <dbReference type="Pfam" id="PF07261"/>
    </source>
</evidence>
<dbReference type="InterPro" id="IPR034829">
    <property type="entry name" value="DnaD-like_sf"/>
</dbReference>
<accession>A0A133PKC2</accession>
<comment type="similarity">
    <text evidence="1">Belongs to the DnaB/DnaD family.</text>
</comment>
<dbReference type="Proteomes" id="UP000070174">
    <property type="component" value="Unassembled WGS sequence"/>
</dbReference>
<name>A0A133PKC2_9FIRM</name>